<feature type="transmembrane region" description="Helical" evidence="7">
    <location>
        <begin position="178"/>
        <end position="195"/>
    </location>
</feature>
<dbReference type="PANTHER" id="PTHR43731">
    <property type="entry name" value="RHOMBOID PROTEASE"/>
    <property type="match status" value="1"/>
</dbReference>
<dbReference type="Gene3D" id="1.20.1540.10">
    <property type="entry name" value="Rhomboid-like"/>
    <property type="match status" value="1"/>
</dbReference>
<dbReference type="InterPro" id="IPR022764">
    <property type="entry name" value="Peptidase_S54_rhomboid_dom"/>
</dbReference>
<evidence type="ECO:0000256" key="6">
    <source>
        <dbReference type="ARBA" id="ARBA00023136"/>
    </source>
</evidence>
<accession>A0A381RU64</accession>
<feature type="domain" description="Peptidase S54 rhomboid" evidence="8">
    <location>
        <begin position="137"/>
        <end position="268"/>
    </location>
</feature>
<keyword evidence="3 7" id="KW-0812">Transmembrane</keyword>
<dbReference type="GO" id="GO:0016020">
    <property type="term" value="C:membrane"/>
    <property type="evidence" value="ECO:0007669"/>
    <property type="project" value="UniProtKB-SubCell"/>
</dbReference>
<keyword evidence="5 7" id="KW-1133">Transmembrane helix</keyword>
<keyword evidence="6 7" id="KW-0472">Membrane</keyword>
<feature type="transmembrane region" description="Helical" evidence="7">
    <location>
        <begin position="251"/>
        <end position="271"/>
    </location>
</feature>
<organism evidence="9">
    <name type="scientific">marine metagenome</name>
    <dbReference type="NCBI Taxonomy" id="408172"/>
    <lineage>
        <taxon>unclassified sequences</taxon>
        <taxon>metagenomes</taxon>
        <taxon>ecological metagenomes</taxon>
    </lineage>
</organism>
<dbReference type="SUPFAM" id="SSF144091">
    <property type="entry name" value="Rhomboid-like"/>
    <property type="match status" value="1"/>
</dbReference>
<dbReference type="EMBL" id="UINC01002323">
    <property type="protein sequence ID" value="SUZ95412.1"/>
    <property type="molecule type" value="Genomic_DNA"/>
</dbReference>
<dbReference type="AlphaFoldDB" id="A0A381RU64"/>
<comment type="similarity">
    <text evidence="2">Belongs to the peptidase S54 family.</text>
</comment>
<feature type="transmembrane region" description="Helical" evidence="7">
    <location>
        <begin position="76"/>
        <end position="95"/>
    </location>
</feature>
<evidence type="ECO:0000256" key="5">
    <source>
        <dbReference type="ARBA" id="ARBA00022989"/>
    </source>
</evidence>
<name>A0A381RU64_9ZZZZ</name>
<evidence type="ECO:0000256" key="2">
    <source>
        <dbReference type="ARBA" id="ARBA00009045"/>
    </source>
</evidence>
<dbReference type="InterPro" id="IPR035952">
    <property type="entry name" value="Rhomboid-like_sf"/>
</dbReference>
<evidence type="ECO:0000256" key="7">
    <source>
        <dbReference type="SAM" id="Phobius"/>
    </source>
</evidence>
<evidence type="ECO:0000259" key="8">
    <source>
        <dbReference type="Pfam" id="PF01694"/>
    </source>
</evidence>
<keyword evidence="4" id="KW-0378">Hydrolase</keyword>
<evidence type="ECO:0000256" key="1">
    <source>
        <dbReference type="ARBA" id="ARBA00004141"/>
    </source>
</evidence>
<evidence type="ECO:0000313" key="9">
    <source>
        <dbReference type="EMBL" id="SUZ95412.1"/>
    </source>
</evidence>
<comment type="subcellular location">
    <subcellularLocation>
        <location evidence="1">Membrane</location>
        <topology evidence="1">Multi-pass membrane protein</topology>
    </subcellularLocation>
</comment>
<feature type="transmembrane region" description="Helical" evidence="7">
    <location>
        <begin position="201"/>
        <end position="221"/>
    </location>
</feature>
<gene>
    <name evidence="9" type="ORF">METZ01_LOCUS48266</name>
</gene>
<dbReference type="Pfam" id="PF01694">
    <property type="entry name" value="Rhomboid"/>
    <property type="match status" value="1"/>
</dbReference>
<dbReference type="InterPro" id="IPR050925">
    <property type="entry name" value="Rhomboid_protease_S54"/>
</dbReference>
<dbReference type="PANTHER" id="PTHR43731:SF14">
    <property type="entry name" value="PRESENILIN-ASSOCIATED RHOMBOID-LIKE PROTEIN, MITOCHONDRIAL"/>
    <property type="match status" value="1"/>
</dbReference>
<feature type="transmembrane region" description="Helical" evidence="7">
    <location>
        <begin position="283"/>
        <end position="303"/>
    </location>
</feature>
<protein>
    <recommendedName>
        <fullName evidence="8">Peptidase S54 rhomboid domain-containing protein</fullName>
    </recommendedName>
</protein>
<evidence type="ECO:0000256" key="4">
    <source>
        <dbReference type="ARBA" id="ARBA00022801"/>
    </source>
</evidence>
<reference evidence="9" key="1">
    <citation type="submission" date="2018-05" db="EMBL/GenBank/DDBJ databases">
        <authorList>
            <person name="Lanie J.A."/>
            <person name="Ng W.-L."/>
            <person name="Kazmierczak K.M."/>
            <person name="Andrzejewski T.M."/>
            <person name="Davidsen T.M."/>
            <person name="Wayne K.J."/>
            <person name="Tettelin H."/>
            <person name="Glass J.I."/>
            <person name="Rusch D."/>
            <person name="Podicherti R."/>
            <person name="Tsui H.-C.T."/>
            <person name="Winkler M.E."/>
        </authorList>
    </citation>
    <scope>NUCLEOTIDE SEQUENCE</scope>
</reference>
<feature type="transmembrane region" description="Helical" evidence="7">
    <location>
        <begin position="147"/>
        <end position="166"/>
    </location>
</feature>
<sequence length="309" mass="32606">MESPPDAEVCHWHPENRAGVRCQRCNRRICARCMHSASVGFHCPACVASRSTQRFSPRSAPSAGGLRIPARSGRDATTVLIGLNLAGFVLMVLAGGTGTRLYDRFASGGGGITGDHGLLGGWAPYVGMDPVVGVSAGEWWRLVTGGFLHGGLLHLVFNMFLLWMLGQQLEHLHRPVRYVGLYLGSLAAGSLGVMLMDPMALTVGASGAVFGLMAATVVHQLHRGVNPWHTGLGGLVVVNLFFTFGRPGISIGGHLGGLVGGAALAWLLDACDRRRFPRLAGTSVLYGLLVVFLAAGVWAAGHWTDPLLG</sequence>
<evidence type="ECO:0000256" key="3">
    <source>
        <dbReference type="ARBA" id="ARBA00022692"/>
    </source>
</evidence>
<feature type="transmembrane region" description="Helical" evidence="7">
    <location>
        <begin position="228"/>
        <end position="245"/>
    </location>
</feature>
<proteinExistence type="inferred from homology"/>
<dbReference type="GO" id="GO:0004252">
    <property type="term" value="F:serine-type endopeptidase activity"/>
    <property type="evidence" value="ECO:0007669"/>
    <property type="project" value="InterPro"/>
</dbReference>